<dbReference type="InterPro" id="IPR039425">
    <property type="entry name" value="RNA_pol_sigma-70-like"/>
</dbReference>
<dbReference type="Pfam" id="PF08281">
    <property type="entry name" value="Sigma70_r4_2"/>
    <property type="match status" value="1"/>
</dbReference>
<keyword evidence="4" id="KW-0804">Transcription</keyword>
<dbReference type="GO" id="GO:0003677">
    <property type="term" value="F:DNA binding"/>
    <property type="evidence" value="ECO:0007669"/>
    <property type="project" value="InterPro"/>
</dbReference>
<dbReference type="EMBL" id="NGMS01000002">
    <property type="protein sequence ID" value="OTP25227.1"/>
    <property type="molecule type" value="Genomic_DNA"/>
</dbReference>
<feature type="domain" description="RNA polymerase sigma-70 region 2" evidence="5">
    <location>
        <begin position="37"/>
        <end position="103"/>
    </location>
</feature>
<gene>
    <name evidence="7" type="ORF">A5802_002380</name>
</gene>
<dbReference type="CDD" id="cd06171">
    <property type="entry name" value="Sigma70_r4"/>
    <property type="match status" value="1"/>
</dbReference>
<evidence type="ECO:0000256" key="2">
    <source>
        <dbReference type="ARBA" id="ARBA00023015"/>
    </source>
</evidence>
<evidence type="ECO:0000259" key="6">
    <source>
        <dbReference type="Pfam" id="PF08281"/>
    </source>
</evidence>
<dbReference type="InterPro" id="IPR014284">
    <property type="entry name" value="RNA_pol_sigma-70_dom"/>
</dbReference>
<dbReference type="PANTHER" id="PTHR43133:SF51">
    <property type="entry name" value="RNA POLYMERASE SIGMA FACTOR"/>
    <property type="match status" value="1"/>
</dbReference>
<dbReference type="PANTHER" id="PTHR43133">
    <property type="entry name" value="RNA POLYMERASE ECF-TYPE SIGMA FACTO"/>
    <property type="match status" value="1"/>
</dbReference>
<evidence type="ECO:0008006" key="9">
    <source>
        <dbReference type="Google" id="ProtNLM"/>
    </source>
</evidence>
<protein>
    <recommendedName>
        <fullName evidence="9">RNA polymerase subunit sigma</fullName>
    </recommendedName>
</protein>
<comment type="caution">
    <text evidence="7">The sequence shown here is derived from an EMBL/GenBank/DDBJ whole genome shotgun (WGS) entry which is preliminary data.</text>
</comment>
<dbReference type="InterPro" id="IPR013325">
    <property type="entry name" value="RNA_pol_sigma_r2"/>
</dbReference>
<reference evidence="7 8" key="1">
    <citation type="submission" date="2017-05" db="EMBL/GenBank/DDBJ databases">
        <title>The Genome Sequence of Enterococcus mundtii 6B1_DIV0119.</title>
        <authorList>
            <consortium name="The Broad Institute Genomics Platform"/>
            <consortium name="The Broad Institute Genomic Center for Infectious Diseases"/>
            <person name="Earl A."/>
            <person name="Manson A."/>
            <person name="Schwartman J."/>
            <person name="Gilmore M."/>
            <person name="Abouelleil A."/>
            <person name="Cao P."/>
            <person name="Chapman S."/>
            <person name="Cusick C."/>
            <person name="Shea T."/>
            <person name="Young S."/>
            <person name="Neafsey D."/>
            <person name="Nusbaum C."/>
            <person name="Birren B."/>
        </authorList>
    </citation>
    <scope>NUCLEOTIDE SEQUENCE [LARGE SCALE GENOMIC DNA]</scope>
    <source>
        <strain evidence="7 8">6B1_DIV0119</strain>
    </source>
</reference>
<evidence type="ECO:0000259" key="5">
    <source>
        <dbReference type="Pfam" id="PF04542"/>
    </source>
</evidence>
<proteinExistence type="inferred from homology"/>
<dbReference type="Pfam" id="PF04542">
    <property type="entry name" value="Sigma70_r2"/>
    <property type="match status" value="1"/>
</dbReference>
<keyword evidence="3" id="KW-0731">Sigma factor</keyword>
<dbReference type="Gene3D" id="1.10.1740.10">
    <property type="match status" value="1"/>
</dbReference>
<evidence type="ECO:0000256" key="3">
    <source>
        <dbReference type="ARBA" id="ARBA00023082"/>
    </source>
</evidence>
<dbReference type="GO" id="GO:0016987">
    <property type="term" value="F:sigma factor activity"/>
    <property type="evidence" value="ECO:0007669"/>
    <property type="project" value="UniProtKB-KW"/>
</dbReference>
<comment type="similarity">
    <text evidence="1">Belongs to the sigma-70 factor family. ECF subfamily.</text>
</comment>
<dbReference type="InterPro" id="IPR013324">
    <property type="entry name" value="RNA_pol_sigma_r3/r4-like"/>
</dbReference>
<evidence type="ECO:0000256" key="1">
    <source>
        <dbReference type="ARBA" id="ARBA00010641"/>
    </source>
</evidence>
<evidence type="ECO:0000313" key="8">
    <source>
        <dbReference type="Proteomes" id="UP000195024"/>
    </source>
</evidence>
<evidence type="ECO:0000256" key="4">
    <source>
        <dbReference type="ARBA" id="ARBA00023163"/>
    </source>
</evidence>
<evidence type="ECO:0000313" key="7">
    <source>
        <dbReference type="EMBL" id="OTP25227.1"/>
    </source>
</evidence>
<dbReference type="SUPFAM" id="SSF88659">
    <property type="entry name" value="Sigma3 and sigma4 domains of RNA polymerase sigma factors"/>
    <property type="match status" value="1"/>
</dbReference>
<dbReference type="GO" id="GO:0006352">
    <property type="term" value="P:DNA-templated transcription initiation"/>
    <property type="evidence" value="ECO:0007669"/>
    <property type="project" value="InterPro"/>
</dbReference>
<dbReference type="AlphaFoldDB" id="A0A242KWW1"/>
<dbReference type="InterPro" id="IPR013249">
    <property type="entry name" value="RNA_pol_sigma70_r4_t2"/>
</dbReference>
<accession>A0A242KWW1</accession>
<organism evidence="7 8">
    <name type="scientific">Enterococcus mundtii</name>
    <dbReference type="NCBI Taxonomy" id="53346"/>
    <lineage>
        <taxon>Bacteria</taxon>
        <taxon>Bacillati</taxon>
        <taxon>Bacillota</taxon>
        <taxon>Bacilli</taxon>
        <taxon>Lactobacillales</taxon>
        <taxon>Enterococcaceae</taxon>
        <taxon>Enterococcus</taxon>
    </lineage>
</organism>
<dbReference type="InterPro" id="IPR007627">
    <property type="entry name" value="RNA_pol_sigma70_r2"/>
</dbReference>
<feature type="domain" description="RNA polymerase sigma factor 70 region 4 type 2" evidence="6">
    <location>
        <begin position="125"/>
        <end position="176"/>
    </location>
</feature>
<sequence>MFFCSNRVDKGGEFLLLSEKWLVKRAQKGDGEAFVKLIEQYENVLYGIAKRYLGIEDAADVLQDTILIAFEEIGNLKQPQYFHTWITKILINQSYNLIKKNNKFSYNYSDNHQKLLVEDCEEGLELENLISKLDPVYRVPILLYYYSGFSYKEISIILGEPLGTVKSRIFRGKAWLKKEYTKGD</sequence>
<dbReference type="SUPFAM" id="SSF88946">
    <property type="entry name" value="Sigma2 domain of RNA polymerase sigma factors"/>
    <property type="match status" value="1"/>
</dbReference>
<dbReference type="NCBIfam" id="TIGR02937">
    <property type="entry name" value="sigma70-ECF"/>
    <property type="match status" value="1"/>
</dbReference>
<keyword evidence="2" id="KW-0805">Transcription regulation</keyword>
<name>A0A242KWW1_ENTMU</name>
<dbReference type="Proteomes" id="UP000195024">
    <property type="component" value="Unassembled WGS sequence"/>
</dbReference>
<dbReference type="Gene3D" id="1.10.10.10">
    <property type="entry name" value="Winged helix-like DNA-binding domain superfamily/Winged helix DNA-binding domain"/>
    <property type="match status" value="1"/>
</dbReference>
<dbReference type="InterPro" id="IPR036388">
    <property type="entry name" value="WH-like_DNA-bd_sf"/>
</dbReference>